<dbReference type="SUPFAM" id="SSF100950">
    <property type="entry name" value="NagB/RpiA/CoA transferase-like"/>
    <property type="match status" value="1"/>
</dbReference>
<gene>
    <name evidence="5" type="ORF">M9R61_03285</name>
</gene>
<evidence type="ECO:0000313" key="6">
    <source>
        <dbReference type="Proteomes" id="UP001152172"/>
    </source>
</evidence>
<organism evidence="5 6">
    <name type="scientific">Psychrobacillus psychrodurans</name>
    <dbReference type="NCBI Taxonomy" id="126157"/>
    <lineage>
        <taxon>Bacteria</taxon>
        <taxon>Bacillati</taxon>
        <taxon>Bacillota</taxon>
        <taxon>Bacilli</taxon>
        <taxon>Bacillales</taxon>
        <taxon>Bacillaceae</taxon>
        <taxon>Psychrobacillus</taxon>
    </lineage>
</organism>
<proteinExistence type="predicted"/>
<evidence type="ECO:0000259" key="4">
    <source>
        <dbReference type="PROSITE" id="PS51000"/>
    </source>
</evidence>
<dbReference type="Gene3D" id="3.40.50.1360">
    <property type="match status" value="1"/>
</dbReference>
<evidence type="ECO:0000256" key="1">
    <source>
        <dbReference type="ARBA" id="ARBA00023015"/>
    </source>
</evidence>
<dbReference type="EMBL" id="JAMKBI010000002">
    <property type="protein sequence ID" value="MCZ8532372.1"/>
    <property type="molecule type" value="Genomic_DNA"/>
</dbReference>
<feature type="domain" description="HTH deoR-type" evidence="4">
    <location>
        <begin position="4"/>
        <end position="59"/>
    </location>
</feature>
<dbReference type="SMART" id="SM00420">
    <property type="entry name" value="HTH_DEOR"/>
    <property type="match status" value="1"/>
</dbReference>
<dbReference type="Proteomes" id="UP001152172">
    <property type="component" value="Unassembled WGS sequence"/>
</dbReference>
<accession>A0A9X3L6L8</accession>
<reference evidence="5" key="1">
    <citation type="submission" date="2022-05" db="EMBL/GenBank/DDBJ databases">
        <authorList>
            <person name="Colautti A."/>
            <person name="Iacumin L."/>
        </authorList>
    </citation>
    <scope>NUCLEOTIDE SEQUENCE</scope>
    <source>
        <strain evidence="5">DSM 30747</strain>
    </source>
</reference>
<dbReference type="InterPro" id="IPR036388">
    <property type="entry name" value="WH-like_DNA-bd_sf"/>
</dbReference>
<dbReference type="GO" id="GO:0003700">
    <property type="term" value="F:DNA-binding transcription factor activity"/>
    <property type="evidence" value="ECO:0007669"/>
    <property type="project" value="InterPro"/>
</dbReference>
<dbReference type="InterPro" id="IPR036390">
    <property type="entry name" value="WH_DNA-bd_sf"/>
</dbReference>
<dbReference type="Pfam" id="PF00455">
    <property type="entry name" value="DeoRC"/>
    <property type="match status" value="1"/>
</dbReference>
<keyword evidence="1" id="KW-0805">Transcription regulation</keyword>
<evidence type="ECO:0000313" key="5">
    <source>
        <dbReference type="EMBL" id="MCZ8532372.1"/>
    </source>
</evidence>
<dbReference type="InterPro" id="IPR018356">
    <property type="entry name" value="Tscrpt_reg_HTH_DeoR_CS"/>
</dbReference>
<dbReference type="PROSITE" id="PS51000">
    <property type="entry name" value="HTH_DEOR_2"/>
    <property type="match status" value="1"/>
</dbReference>
<dbReference type="SMART" id="SM01134">
    <property type="entry name" value="DeoRC"/>
    <property type="match status" value="1"/>
</dbReference>
<dbReference type="GO" id="GO:0003677">
    <property type="term" value="F:DNA binding"/>
    <property type="evidence" value="ECO:0007669"/>
    <property type="project" value="UniProtKB-KW"/>
</dbReference>
<keyword evidence="6" id="KW-1185">Reference proteome</keyword>
<dbReference type="PANTHER" id="PTHR30363:SF46">
    <property type="entry name" value="LYSR FAMILY TRANSCRIPTIONAL REGULATOR"/>
    <property type="match status" value="1"/>
</dbReference>
<name>A0A9X3L6L8_9BACI</name>
<evidence type="ECO:0000256" key="2">
    <source>
        <dbReference type="ARBA" id="ARBA00023125"/>
    </source>
</evidence>
<dbReference type="InterPro" id="IPR014036">
    <property type="entry name" value="DeoR-like_C"/>
</dbReference>
<dbReference type="PANTHER" id="PTHR30363">
    <property type="entry name" value="HTH-TYPE TRANSCRIPTIONAL REGULATOR SRLR-RELATED"/>
    <property type="match status" value="1"/>
</dbReference>
<dbReference type="PRINTS" id="PR00037">
    <property type="entry name" value="HTHLACR"/>
</dbReference>
<dbReference type="InterPro" id="IPR001034">
    <property type="entry name" value="DeoR_HTH"/>
</dbReference>
<keyword evidence="3" id="KW-0804">Transcription</keyword>
<dbReference type="PROSITE" id="PS00894">
    <property type="entry name" value="HTH_DEOR_1"/>
    <property type="match status" value="1"/>
</dbReference>
<sequence length="255" mass="28211">MTTPLLRKKRIIEELSVKGKVDILDLVNLLDVSAMTIRRDLDELEKQKKLIRTHGGAAIPEAIIAEQSYLQKISEAHPQKMEIAEIATTLVQDGMKVFLDSGTTNFEIAKRLKRRDNLTIVTNDIKIAAELMDSNVDVIMLGGKIQNGVGAVFGTYAEKMLKEIHVDILFLGAHAVHSTLGITSATLEKASIKREMINSSEVVYLVVDAQKFGKKAFAKIASIDSVTAIITDQSLPEEVEEIYSEMTTFIKGVRK</sequence>
<dbReference type="AlphaFoldDB" id="A0A9X3L6L8"/>
<evidence type="ECO:0000256" key="3">
    <source>
        <dbReference type="ARBA" id="ARBA00023163"/>
    </source>
</evidence>
<dbReference type="InterPro" id="IPR050313">
    <property type="entry name" value="Carb_Metab_HTH_regulators"/>
</dbReference>
<dbReference type="InterPro" id="IPR037171">
    <property type="entry name" value="NagB/RpiA_transferase-like"/>
</dbReference>
<comment type="caution">
    <text evidence="5">The sequence shown here is derived from an EMBL/GenBank/DDBJ whole genome shotgun (WGS) entry which is preliminary data.</text>
</comment>
<dbReference type="SUPFAM" id="SSF46785">
    <property type="entry name" value="Winged helix' DNA-binding domain"/>
    <property type="match status" value="1"/>
</dbReference>
<protein>
    <submittedName>
        <fullName evidence="5">DeoR/GlpR family DNA-binding transcription regulator</fullName>
    </submittedName>
</protein>
<dbReference type="RefSeq" id="WP_269920951.1">
    <property type="nucleotide sequence ID" value="NZ_JAMKBI010000002.1"/>
</dbReference>
<dbReference type="Gene3D" id="1.10.10.10">
    <property type="entry name" value="Winged helix-like DNA-binding domain superfamily/Winged helix DNA-binding domain"/>
    <property type="match status" value="1"/>
</dbReference>
<keyword evidence="2 5" id="KW-0238">DNA-binding</keyword>
<dbReference type="Pfam" id="PF08220">
    <property type="entry name" value="HTH_DeoR"/>
    <property type="match status" value="1"/>
</dbReference>